<sequence length="645" mass="72931">MKTAELVTYPARPASIFPESGRRLLIYVVYDRRGDVEEYISYALNALRPHASTILAVVNGALTEDGRARLEPVVDQIIVRENRGYDIWGYKEGLDAVGASLAEYDEVVLANDTWFGPVQPFGPVFERMDQRPLHFWGMTDHVRVEPHPFTNSGYLPYHLQSYWVAVRREMFLSLEWAAYWRDLPEMTSYSDAVVKHEGVFTEHFTDHGFVGEVAFPTFTDKVENHAVLYAEQLVEAGCPTLKRRPFFQWPPYLDHLGVVGRWTLDTVERLGYPMELVYADLARNVEPRTLNADAAMLEVLGEDGSGYDALRPLRTLVIAHIYYPEMTDEIFARAQMLPAEYDLVVTTPDEIRAADIERRLSAHDVEGTVEVRVVASNNGRDQSAFFIGCRDLLLSDDYDLVVKLHSKKTPQDGYNVGVHFASQQFDNLLRSPGYAANVVGLFQREAGLGIVFPPTVHIGYPSLGHGWWANKPGFERLRGELGIHVPVDDVSPLAPFGSMFVARPEALRILAEHPWGYEEFGGVAAYEDGGLAHILERMPVYAAGERGFHARTIANTHYLASSYTALDFNFDQFSSTLPDTTMHQIELLRGLGPIEFGTLPEFMRMYTRRHRPAAADRTEALIARMQKLRGGVRAAMHRVKRPFHR</sequence>
<dbReference type="InterPro" id="IPR007739">
    <property type="entry name" value="RgpF"/>
</dbReference>
<dbReference type="OrthoDB" id="9815339at2"/>
<dbReference type="AlphaFoldDB" id="A0A4S2DCF9"/>
<evidence type="ECO:0008006" key="3">
    <source>
        <dbReference type="Google" id="ProtNLM"/>
    </source>
</evidence>
<organism evidence="1 2">
    <name type="scientific">Microbacterium laevaniformans</name>
    <dbReference type="NCBI Taxonomy" id="36807"/>
    <lineage>
        <taxon>Bacteria</taxon>
        <taxon>Bacillati</taxon>
        <taxon>Actinomycetota</taxon>
        <taxon>Actinomycetes</taxon>
        <taxon>Micrococcales</taxon>
        <taxon>Microbacteriaceae</taxon>
        <taxon>Microbacterium</taxon>
    </lineage>
</organism>
<name>A0A4S2DCF9_9MICO</name>
<reference evidence="1 2" key="1">
    <citation type="submission" date="2019-04" db="EMBL/GenBank/DDBJ databases">
        <title>Microbes associate with the intestines of laboratory mice.</title>
        <authorList>
            <person name="Navarre W."/>
            <person name="Wong E."/>
            <person name="Huang K."/>
            <person name="Tropini C."/>
            <person name="Ng K."/>
            <person name="Yu B."/>
        </authorList>
    </citation>
    <scope>NUCLEOTIDE SEQUENCE [LARGE SCALE GENOMIC DNA]</scope>
    <source>
        <strain evidence="1 2">NM46_B2-13</strain>
    </source>
</reference>
<accession>A0A4S2DCF9</accession>
<dbReference type="Proteomes" id="UP000309893">
    <property type="component" value="Unassembled WGS sequence"/>
</dbReference>
<evidence type="ECO:0000313" key="1">
    <source>
        <dbReference type="EMBL" id="TGY39265.1"/>
    </source>
</evidence>
<dbReference type="Pfam" id="PF05045">
    <property type="entry name" value="RgpF"/>
    <property type="match status" value="1"/>
</dbReference>
<dbReference type="RefSeq" id="WP_016463385.1">
    <property type="nucleotide sequence ID" value="NZ_CP158846.1"/>
</dbReference>
<protein>
    <recommendedName>
        <fullName evidence="3">Rhamnan synthesis protein F</fullName>
    </recommendedName>
</protein>
<evidence type="ECO:0000313" key="2">
    <source>
        <dbReference type="Proteomes" id="UP000309893"/>
    </source>
</evidence>
<proteinExistence type="predicted"/>
<dbReference type="EMBL" id="SRYO01000001">
    <property type="protein sequence ID" value="TGY39265.1"/>
    <property type="molecule type" value="Genomic_DNA"/>
</dbReference>
<gene>
    <name evidence="1" type="ORF">E5344_01285</name>
</gene>
<comment type="caution">
    <text evidence="1">The sequence shown here is derived from an EMBL/GenBank/DDBJ whole genome shotgun (WGS) entry which is preliminary data.</text>
</comment>